<evidence type="ECO:0000313" key="2">
    <source>
        <dbReference type="EMBL" id="MCQ3831137.1"/>
    </source>
</evidence>
<sequence>MITYLYWAAVISLVVLCLFAGSRLGSLGKGAIVGAIVFLSGWLAYYFHFEQVFVKRFGGVMYISVPDGQRHLGSTWKEDNLWVENYDPETNQCIFSEYSKGNLLEGRVVIKNCNPLLEPADRPSRAGQ</sequence>
<dbReference type="EMBL" id="JACASI010000049">
    <property type="protein sequence ID" value="MCQ3831137.1"/>
    <property type="molecule type" value="Genomic_DNA"/>
</dbReference>
<keyword evidence="3" id="KW-1185">Reference proteome</keyword>
<organism evidence="2 3">
    <name type="scientific">Microbulbifer elongatus</name>
    <dbReference type="NCBI Taxonomy" id="86173"/>
    <lineage>
        <taxon>Bacteria</taxon>
        <taxon>Pseudomonadati</taxon>
        <taxon>Pseudomonadota</taxon>
        <taxon>Gammaproteobacteria</taxon>
        <taxon>Cellvibrionales</taxon>
        <taxon>Microbulbiferaceae</taxon>
        <taxon>Microbulbifer</taxon>
    </lineage>
</organism>
<comment type="caution">
    <text evidence="2">The sequence shown here is derived from an EMBL/GenBank/DDBJ whole genome shotgun (WGS) entry which is preliminary data.</text>
</comment>
<reference evidence="2" key="1">
    <citation type="thesis" date="2020" institute="Technische Universitat Dresden" country="Dresden, Germany">
        <title>The Agarolytic System of Microbulbifer elongatus PORT2, Isolated from Batu Karas, Pangandaran West Java Indonesia.</title>
        <authorList>
            <person name="Anggraeni S.R."/>
        </authorList>
    </citation>
    <scope>NUCLEOTIDE SEQUENCE</scope>
    <source>
        <strain evidence="2">PORT2</strain>
    </source>
</reference>
<feature type="transmembrane region" description="Helical" evidence="1">
    <location>
        <begin position="5"/>
        <end position="24"/>
    </location>
</feature>
<accession>A0ABT1P6M3</accession>
<proteinExistence type="predicted"/>
<keyword evidence="1" id="KW-0472">Membrane</keyword>
<feature type="transmembrane region" description="Helical" evidence="1">
    <location>
        <begin position="30"/>
        <end position="47"/>
    </location>
</feature>
<keyword evidence="1" id="KW-1133">Transmembrane helix</keyword>
<protein>
    <submittedName>
        <fullName evidence="2">Uncharacterized protein</fullName>
    </submittedName>
</protein>
<keyword evidence="1" id="KW-0812">Transmembrane</keyword>
<evidence type="ECO:0000256" key="1">
    <source>
        <dbReference type="SAM" id="Phobius"/>
    </source>
</evidence>
<dbReference type="Proteomes" id="UP001205566">
    <property type="component" value="Unassembled WGS sequence"/>
</dbReference>
<dbReference type="RefSeq" id="WP_231757916.1">
    <property type="nucleotide sequence ID" value="NZ_CP088953.1"/>
</dbReference>
<gene>
    <name evidence="2" type="ORF">HXX02_17015</name>
</gene>
<evidence type="ECO:0000313" key="3">
    <source>
        <dbReference type="Proteomes" id="UP001205566"/>
    </source>
</evidence>
<name>A0ABT1P6M3_9GAMM</name>